<feature type="compositionally biased region" description="Basic residues" evidence="1">
    <location>
        <begin position="267"/>
        <end position="277"/>
    </location>
</feature>
<organism evidence="2 3">
    <name type="scientific">Teratosphaeria destructans</name>
    <dbReference type="NCBI Taxonomy" id="418781"/>
    <lineage>
        <taxon>Eukaryota</taxon>
        <taxon>Fungi</taxon>
        <taxon>Dikarya</taxon>
        <taxon>Ascomycota</taxon>
        <taxon>Pezizomycotina</taxon>
        <taxon>Dothideomycetes</taxon>
        <taxon>Dothideomycetidae</taxon>
        <taxon>Mycosphaerellales</taxon>
        <taxon>Teratosphaeriaceae</taxon>
        <taxon>Teratosphaeria</taxon>
    </lineage>
</organism>
<feature type="region of interest" description="Disordered" evidence="1">
    <location>
        <begin position="218"/>
        <end position="277"/>
    </location>
</feature>
<dbReference type="Proteomes" id="UP001138500">
    <property type="component" value="Unassembled WGS sequence"/>
</dbReference>
<evidence type="ECO:0000313" key="2">
    <source>
        <dbReference type="EMBL" id="KAH9834719.1"/>
    </source>
</evidence>
<keyword evidence="3" id="KW-1185">Reference proteome</keyword>
<reference evidence="2 3" key="1">
    <citation type="journal article" date="2018" name="IMA Fungus">
        <title>IMA Genome-F 10: Nine draft genome sequences of Claviceps purpurea s.lat., including C. arundinis, C. humidiphila, and C. cf. spartinae, pseudomolecules for the pitch canker pathogen Fusarium circinatum, draft genome of Davidsoniella eucalypti, Grosmannia galeiformis, Quambalaria eucalypti, and Teratosphaeria destructans.</title>
        <authorList>
            <person name="Wingfield B.D."/>
            <person name="Liu M."/>
            <person name="Nguyen H.D."/>
            <person name="Lane F.A."/>
            <person name="Morgan S.W."/>
            <person name="De Vos L."/>
            <person name="Wilken P.M."/>
            <person name="Duong T.A."/>
            <person name="Aylward J."/>
            <person name="Coetzee M.P."/>
            <person name="Dadej K."/>
            <person name="De Beer Z.W."/>
            <person name="Findlay W."/>
            <person name="Havenga M."/>
            <person name="Kolarik M."/>
            <person name="Menzies J.G."/>
            <person name="Naidoo K."/>
            <person name="Pochopski O."/>
            <person name="Shoukouhi P."/>
            <person name="Santana Q.C."/>
            <person name="Seifert K.A."/>
            <person name="Soal N."/>
            <person name="Steenkamp E.T."/>
            <person name="Tatham C.T."/>
            <person name="van der Nest M.A."/>
            <person name="Wingfield M.J."/>
        </authorList>
    </citation>
    <scope>NUCLEOTIDE SEQUENCE [LARGE SCALE GENOMIC DNA]</scope>
    <source>
        <strain evidence="2">CMW44962</strain>
    </source>
</reference>
<dbReference type="AlphaFoldDB" id="A0A9W7SW95"/>
<proteinExistence type="predicted"/>
<comment type="caution">
    <text evidence="2">The sequence shown here is derived from an EMBL/GenBank/DDBJ whole genome shotgun (WGS) entry which is preliminary data.</text>
</comment>
<evidence type="ECO:0000313" key="3">
    <source>
        <dbReference type="Proteomes" id="UP001138500"/>
    </source>
</evidence>
<protein>
    <submittedName>
        <fullName evidence="2">Uncharacterized protein</fullName>
    </submittedName>
</protein>
<sequence>MNESHHFDKITHATFTSLLKQYPRHIPAHLQTLEQDRCLRIPHTTTHRAPSYLTKPDLTTLMDWKLAHGTPRPTLPKLIRSNPAETVTTITREALQTLPPDPVHDPTSLRRSLDHLCALRGVGPATASLLLSVADTTRFPFFSDELYRWAHYADPAGTTRATAGKGWERKIEYSMRAYLSLYERVEAFRRRMREDEGEEVGALDVEKVGYVLGRTGGKGVVEAKQPGQDAAGKRGGRKRKAVEPLAAREADEAPTDDAVAERESLPRKRGRKQTAKA</sequence>
<gene>
    <name evidence="2" type="ORF">Tdes44962_MAKER08631</name>
</gene>
<dbReference type="PANTHER" id="PTHR21521">
    <property type="entry name" value="AMUN, ISOFORM A"/>
    <property type="match status" value="1"/>
</dbReference>
<name>A0A9W7SW95_9PEZI</name>
<dbReference type="OrthoDB" id="8249012at2759"/>
<dbReference type="EMBL" id="RIBY02000979">
    <property type="protein sequence ID" value="KAH9834719.1"/>
    <property type="molecule type" value="Genomic_DNA"/>
</dbReference>
<dbReference type="PANTHER" id="PTHR21521:SF0">
    <property type="entry name" value="AMUN, ISOFORM A"/>
    <property type="match status" value="1"/>
</dbReference>
<reference evidence="2 3" key="2">
    <citation type="journal article" date="2021" name="Curr. Genet.">
        <title>Genetic response to nitrogen starvation in the aggressive Eucalyptus foliar pathogen Teratosphaeria destructans.</title>
        <authorList>
            <person name="Havenga M."/>
            <person name="Wingfield B.D."/>
            <person name="Wingfield M.J."/>
            <person name="Dreyer L.L."/>
            <person name="Roets F."/>
            <person name="Aylward J."/>
        </authorList>
    </citation>
    <scope>NUCLEOTIDE SEQUENCE [LARGE SCALE GENOMIC DNA]</scope>
    <source>
        <strain evidence="2">CMW44962</strain>
    </source>
</reference>
<accession>A0A9W7SW95</accession>
<evidence type="ECO:0000256" key="1">
    <source>
        <dbReference type="SAM" id="MobiDB-lite"/>
    </source>
</evidence>